<dbReference type="SUPFAM" id="SSF47336">
    <property type="entry name" value="ACP-like"/>
    <property type="match status" value="1"/>
</dbReference>
<evidence type="ECO:0000313" key="9">
    <source>
        <dbReference type="Proteomes" id="UP000220914"/>
    </source>
</evidence>
<dbReference type="SUPFAM" id="SSF56801">
    <property type="entry name" value="Acetyl-CoA synthetase-like"/>
    <property type="match status" value="1"/>
</dbReference>
<dbReference type="Pfam" id="PF00501">
    <property type="entry name" value="AMP-binding"/>
    <property type="match status" value="1"/>
</dbReference>
<keyword evidence="2 5" id="KW-0597">Phosphoprotein</keyword>
<dbReference type="Gene3D" id="1.10.1200.10">
    <property type="entry name" value="ACP-like"/>
    <property type="match status" value="1"/>
</dbReference>
<keyword evidence="3 5" id="KW-0547">Nucleotide-binding</keyword>
<dbReference type="GO" id="GO:0050661">
    <property type="term" value="F:NADP binding"/>
    <property type="evidence" value="ECO:0007669"/>
    <property type="project" value="UniProtKB-UniRule"/>
</dbReference>
<comment type="caution">
    <text evidence="8">The sequence shown here is derived from an EMBL/GenBank/DDBJ whole genome shotgun (WGS) entry which is preliminary data.</text>
</comment>
<evidence type="ECO:0000256" key="3">
    <source>
        <dbReference type="ARBA" id="ARBA00022741"/>
    </source>
</evidence>
<feature type="domain" description="Carrier" evidence="6">
    <location>
        <begin position="646"/>
        <end position="721"/>
    </location>
</feature>
<feature type="binding site" evidence="5">
    <location>
        <position position="290"/>
    </location>
    <ligand>
        <name>AMP</name>
        <dbReference type="ChEBI" id="CHEBI:456215"/>
    </ligand>
</feature>
<dbReference type="CDD" id="cd17632">
    <property type="entry name" value="AFD_CAR-like"/>
    <property type="match status" value="1"/>
</dbReference>
<evidence type="ECO:0000313" key="7">
    <source>
        <dbReference type="EMBL" id="GFG54553.1"/>
    </source>
</evidence>
<evidence type="ECO:0000313" key="10">
    <source>
        <dbReference type="Proteomes" id="UP000465302"/>
    </source>
</evidence>
<dbReference type="PANTHER" id="PTHR43272">
    <property type="entry name" value="LONG-CHAIN-FATTY-ACID--COA LIGASE"/>
    <property type="match status" value="1"/>
</dbReference>
<feature type="binding site" evidence="5">
    <location>
        <begin position="496"/>
        <end position="499"/>
    </location>
    <ligand>
        <name>AMP</name>
        <dbReference type="ChEBI" id="CHEBI:456215"/>
    </ligand>
</feature>
<feature type="binding site" evidence="5">
    <location>
        <position position="806"/>
    </location>
    <ligand>
        <name>NADP(+)</name>
        <dbReference type="ChEBI" id="CHEBI:58349"/>
    </ligand>
</feature>
<dbReference type="InterPro" id="IPR020806">
    <property type="entry name" value="PKS_PP-bd"/>
</dbReference>
<dbReference type="GO" id="GO:0031177">
    <property type="term" value="F:phosphopantetheine binding"/>
    <property type="evidence" value="ECO:0007669"/>
    <property type="project" value="UniProtKB-UniRule"/>
</dbReference>
<evidence type="ECO:0000256" key="5">
    <source>
        <dbReference type="HAMAP-Rule" id="MF_02247"/>
    </source>
</evidence>
<feature type="binding site" evidence="5">
    <location>
        <position position="411"/>
    </location>
    <ligand>
        <name>AMP</name>
        <dbReference type="ChEBI" id="CHEBI:456215"/>
    </ligand>
</feature>
<dbReference type="Gene3D" id="3.40.50.720">
    <property type="entry name" value="NAD(P)-binding Rossmann-like Domain"/>
    <property type="match status" value="1"/>
</dbReference>
<comment type="catalytic activity">
    <reaction evidence="5">
        <text>a carboxylate + ATP + NADPH + H(+) = an aldehyde + AMP + diphosphate + NADP(+)</text>
        <dbReference type="Rhea" id="RHEA:50916"/>
        <dbReference type="ChEBI" id="CHEBI:15378"/>
        <dbReference type="ChEBI" id="CHEBI:17478"/>
        <dbReference type="ChEBI" id="CHEBI:29067"/>
        <dbReference type="ChEBI" id="CHEBI:30616"/>
        <dbReference type="ChEBI" id="CHEBI:33019"/>
        <dbReference type="ChEBI" id="CHEBI:57783"/>
        <dbReference type="ChEBI" id="CHEBI:58349"/>
        <dbReference type="ChEBI" id="CHEBI:456215"/>
    </reaction>
</comment>
<dbReference type="PANTHER" id="PTHR43272:SF33">
    <property type="entry name" value="AMP-BINDING DOMAIN-CONTAINING PROTEIN-RELATED"/>
    <property type="match status" value="1"/>
</dbReference>
<reference evidence="7 10" key="2">
    <citation type="journal article" date="2019" name="Emerg. Microbes Infect.">
        <title>Comprehensive subspecies identification of 175 nontuberculous mycobacteria species based on 7547 genomic profiles.</title>
        <authorList>
            <person name="Matsumoto Y."/>
            <person name="Kinjo T."/>
            <person name="Motooka D."/>
            <person name="Nabeya D."/>
            <person name="Jung N."/>
            <person name="Uechi K."/>
            <person name="Horii T."/>
            <person name="Iida T."/>
            <person name="Fujita J."/>
            <person name="Nakamura S."/>
        </authorList>
    </citation>
    <scope>NUCLEOTIDE SEQUENCE [LARGE SCALE GENOMIC DNA]</scope>
    <source>
        <strain evidence="7 10">JCM 6377</strain>
    </source>
</reference>
<comment type="domain">
    <text evidence="5">The N-terminal domain likely catalyzes substrate activation by formation of an initial acyl-AMP intermediate, the central region contains the phosphopantetheine attachment site, and the C-terminal domain catalyzes the reduction by NADPH of the intermediate thioester formed from the attack of the phosphopantetheine thiol at the carbonyl carbon of acyl-AMP.</text>
</comment>
<evidence type="ECO:0000256" key="2">
    <source>
        <dbReference type="ARBA" id="ARBA00022553"/>
    </source>
</evidence>
<dbReference type="NCBIfam" id="TIGR01746">
    <property type="entry name" value="Thioester-redct"/>
    <property type="match status" value="1"/>
</dbReference>
<feature type="binding site" evidence="5">
    <location>
        <position position="484"/>
    </location>
    <ligand>
        <name>AMP</name>
        <dbReference type="ChEBI" id="CHEBI:456215"/>
    </ligand>
</feature>
<feature type="binding site" evidence="5">
    <location>
        <begin position="872"/>
        <end position="874"/>
    </location>
    <ligand>
        <name>NADP(+)</name>
        <dbReference type="ChEBI" id="CHEBI:58349"/>
    </ligand>
</feature>
<proteinExistence type="inferred from homology"/>
<keyword evidence="4 5" id="KW-0067">ATP-binding</keyword>
<feature type="binding site" evidence="5">
    <location>
        <position position="948"/>
    </location>
    <ligand>
        <name>NADP(+)</name>
        <dbReference type="ChEBI" id="CHEBI:58349"/>
    </ligand>
</feature>
<dbReference type="InterPro" id="IPR046407">
    <property type="entry name" value="CAR"/>
</dbReference>
<evidence type="ECO:0000256" key="1">
    <source>
        <dbReference type="ARBA" id="ARBA00022450"/>
    </source>
</evidence>
<dbReference type="RefSeq" id="WP_097937641.1">
    <property type="nucleotide sequence ID" value="NZ_BLKS01000001.1"/>
</dbReference>
<dbReference type="Gene3D" id="3.40.50.12780">
    <property type="entry name" value="N-terminal domain of ligase-like"/>
    <property type="match status" value="1"/>
</dbReference>
<dbReference type="PROSITE" id="PS50075">
    <property type="entry name" value="CARRIER"/>
    <property type="match status" value="1"/>
</dbReference>
<feature type="binding site" evidence="5">
    <location>
        <position position="607"/>
    </location>
    <ligand>
        <name>AMP</name>
        <dbReference type="ChEBI" id="CHEBI:456215"/>
    </ligand>
</feature>
<reference evidence="8 9" key="1">
    <citation type="submission" date="2017-10" db="EMBL/GenBank/DDBJ databases">
        <title>The new phylogeny of genus Mycobacterium.</title>
        <authorList>
            <person name="Tortoli E."/>
            <person name="Trovato A."/>
            <person name="Cirillo D.M."/>
        </authorList>
    </citation>
    <scope>NUCLEOTIDE SEQUENCE [LARGE SCALE GENOMIC DNA]</scope>
    <source>
        <strain evidence="8 9">CCUG37673</strain>
    </source>
</reference>
<feature type="binding site" evidence="5">
    <location>
        <position position="385"/>
    </location>
    <ligand>
        <name>AMP</name>
        <dbReference type="ChEBI" id="CHEBI:456215"/>
    </ligand>
</feature>
<comment type="cofactor">
    <cofactor evidence="5">
        <name>pantetheine 4'-phosphate</name>
        <dbReference type="ChEBI" id="CHEBI:47942"/>
    </cofactor>
    <text evidence="5">Binds 1 phosphopantetheine covalently.</text>
</comment>
<dbReference type="GO" id="GO:0005524">
    <property type="term" value="F:ATP binding"/>
    <property type="evidence" value="ECO:0007669"/>
    <property type="project" value="UniProtKB-UniRule"/>
</dbReference>
<keyword evidence="5" id="KW-0560">Oxidoreductase</keyword>
<dbReference type="InterPro" id="IPR036291">
    <property type="entry name" value="NAD(P)-bd_dom_sf"/>
</dbReference>
<dbReference type="NCBIfam" id="NF041592">
    <property type="entry name" value="carboxyl_red"/>
    <property type="match status" value="1"/>
</dbReference>
<dbReference type="AlphaFoldDB" id="A0A2A7NH78"/>
<dbReference type="PROSITE" id="PS00455">
    <property type="entry name" value="AMP_BINDING"/>
    <property type="match status" value="1"/>
</dbReference>
<gene>
    <name evidence="5" type="primary">car</name>
    <name evidence="8" type="ORF">CQY20_00270</name>
    <name evidence="7" type="ORF">MAGR_59940</name>
</gene>
<dbReference type="EC" id="1.2.1.-" evidence="5"/>
<comment type="function">
    <text evidence="5">Catalyzes the ATP- and NADPH-dependent reduction of carboxylic acids to the corresponding aldehydes.</text>
</comment>
<reference evidence="7" key="3">
    <citation type="submission" date="2020-02" db="EMBL/GenBank/DDBJ databases">
        <authorList>
            <person name="Matsumoto Y."/>
            <person name="Motooka D."/>
            <person name="Nakamura S."/>
        </authorList>
    </citation>
    <scope>NUCLEOTIDE SEQUENCE</scope>
    <source>
        <strain evidence="7">JCM 6377</strain>
    </source>
</reference>
<feature type="modified residue" description="O-(pantetheine 4'-phosphoryl)serine" evidence="5">
    <location>
        <position position="680"/>
    </location>
</feature>
<dbReference type="GO" id="GO:0004467">
    <property type="term" value="F:long-chain fatty acid-CoA ligase activity"/>
    <property type="evidence" value="ECO:0007669"/>
    <property type="project" value="TreeGrafter"/>
</dbReference>
<feature type="binding site" evidence="5">
    <location>
        <begin position="779"/>
        <end position="782"/>
    </location>
    <ligand>
        <name>NADP(+)</name>
        <dbReference type="ChEBI" id="CHEBI:58349"/>
    </ligand>
</feature>
<dbReference type="InterPro" id="IPR009081">
    <property type="entry name" value="PP-bd_ACP"/>
</dbReference>
<keyword evidence="5" id="KW-0521">NADP</keyword>
<dbReference type="InterPro" id="IPR010080">
    <property type="entry name" value="Thioester_reductase-like_dom"/>
</dbReference>
<evidence type="ECO:0000313" key="8">
    <source>
        <dbReference type="EMBL" id="PEG43067.1"/>
    </source>
</evidence>
<accession>A0A2A7NH78</accession>
<dbReference type="SMART" id="SM00823">
    <property type="entry name" value="PKS_PP"/>
    <property type="match status" value="1"/>
</dbReference>
<dbReference type="Proteomes" id="UP000465302">
    <property type="component" value="Unassembled WGS sequence"/>
</dbReference>
<dbReference type="InterPro" id="IPR042099">
    <property type="entry name" value="ANL_N_sf"/>
</dbReference>
<comment type="caution">
    <text evidence="5">Lacks conserved residue(s) required for the propagation of feature annotation.</text>
</comment>
<name>A0A2A7NH78_MYCAG</name>
<organism evidence="8 9">
    <name type="scientific">Mycolicibacterium agri</name>
    <name type="common">Mycobacterium agri</name>
    <dbReference type="NCBI Taxonomy" id="36811"/>
    <lineage>
        <taxon>Bacteria</taxon>
        <taxon>Bacillati</taxon>
        <taxon>Actinomycetota</taxon>
        <taxon>Actinomycetes</taxon>
        <taxon>Mycobacteriales</taxon>
        <taxon>Mycobacteriaceae</taxon>
        <taxon>Mycolicibacterium</taxon>
    </lineage>
</organism>
<dbReference type="Proteomes" id="UP000220914">
    <property type="component" value="Unassembled WGS sequence"/>
</dbReference>
<evidence type="ECO:0000256" key="4">
    <source>
        <dbReference type="ARBA" id="ARBA00022840"/>
    </source>
</evidence>
<dbReference type="InterPro" id="IPR020845">
    <property type="entry name" value="AMP-binding_CS"/>
</dbReference>
<dbReference type="GO" id="GO:0016620">
    <property type="term" value="F:oxidoreductase activity, acting on the aldehyde or oxo group of donors, NAD or NADP as acceptor"/>
    <property type="evidence" value="ECO:0007669"/>
    <property type="project" value="UniProtKB-UniRule"/>
</dbReference>
<dbReference type="Pfam" id="PF00550">
    <property type="entry name" value="PP-binding"/>
    <property type="match status" value="1"/>
</dbReference>
<dbReference type="GO" id="GO:0016020">
    <property type="term" value="C:membrane"/>
    <property type="evidence" value="ECO:0007669"/>
    <property type="project" value="TreeGrafter"/>
</dbReference>
<dbReference type="CDD" id="cd05235">
    <property type="entry name" value="SDR_e1"/>
    <property type="match status" value="1"/>
</dbReference>
<dbReference type="InterPro" id="IPR013120">
    <property type="entry name" value="FAR_NAD-bd"/>
</dbReference>
<feature type="binding site" evidence="5">
    <location>
        <position position="912"/>
    </location>
    <ligand>
        <name>NADP(+)</name>
        <dbReference type="ChEBI" id="CHEBI:58349"/>
    </ligand>
</feature>
<comment type="similarity">
    <text evidence="5">Belongs to the ATP-dependent AMP-binding enzyme family. Carboxylic acid reductase subfamily.</text>
</comment>
<keyword evidence="9" id="KW-1185">Reference proteome</keyword>
<feature type="binding site" evidence="5">
    <location>
        <position position="816"/>
    </location>
    <ligand>
        <name>NADP(+)</name>
        <dbReference type="ChEBI" id="CHEBI:58349"/>
    </ligand>
</feature>
<dbReference type="EMBL" id="BLKS01000001">
    <property type="protein sequence ID" value="GFG54553.1"/>
    <property type="molecule type" value="Genomic_DNA"/>
</dbReference>
<sequence>MNIEDRIAGLYANDPQFAAARPDPAVLEAASQPGLRLTEALQTLVEGYADRPALGQRARELVTDPQTGRTSARLLPHFETVSYRELWERVAAVATALRNDAHAPVNPGDFVATIGFASPDYFTVDLACAYLGLVSVPLQHNAPVSQLRPIIDETAPKVIAVSAEYLELGVESALPSKSLRHLLVFDFDPDVDDHRDAIERARIRFRDAGKPVVVDTLDRVVEQGTGQPTEPPFTAGSDDRLAMILYTSGSTGTPKGAMLTERTVKMLFTSEFIPRTGHAVFNVNFMPLNHVGGRLPIASAFKAGGTSYFVAESDLSTLFEDWALVRPTDMALVPRVIDMLFQRYRSSVDRILAEGATEAKAEASAAAELREHVLGGRVLGGFVSTAPLAAEMKRFIDSVLQVHITDAYGTTEVGGVMADGVISRPPVIDYKLVDVPELGYFHTDKPYPRGELRVKTTMVMPGYYKRPDVNAEVFDEDGYYRTGDVMAEIEPDTLVYVDRTKNVLKLSQGEFVAVSNVEAIFAGAPLVRQIYVYGNSERSNLLAVIVPTHEALDRFGANTGALRAALADSLRETARVAQLQSYEVPTHFFIETEPFTAANGLLSGVGKNLRPRLKERYGERLEQLYTELAAARVDELHALRHDAANRPVLETVVDAAQAVLGMIDIAVSPDDHFTDLGGDSLSALTFGNLLRDIFGVDVPVGSIVGPTSDLRQIATFIQSERESGSKRPTFASVHGENATSARASDLTLDKFIDAETLATAPSIAYVTGEPKTVLLTGANGWLGRFLALELLQRAAQTGGTVITLVRGRDEAAARARLEAAFDSGDPLLLKRFHGLAENHLEVIAGDIGEQNLGLDRATWDRLANNVDQIIHPAALVNHVLPYSEFFGPNVVGTAEIIRLAITAQIKPVTYLSTVAVAMSVAAQDFVEDGDIREVSPLRPVDSSYANGYANSKWAGEVLLREAHDLCGLPVAVFRADQILAHTRYTGQLNVPDSFTRLLQSLILTGLAPGSFYERDADGRPQRAHYDGLPVDFVAEAIVKLSATSTDGFRSFDVNNPHDDGVSLDTFVDWLIAAGRDIARIDDYDDWLQRFETALTALPEEQRRRSVLPLLDAYRKPERPIRGGLAPAEVFHAAVRDAGIGLDGDIPHITESLIGKYSSDLEHLGMV</sequence>
<keyword evidence="1 5" id="KW-0596">Phosphopantetheine</keyword>
<dbReference type="HAMAP" id="MF_02247">
    <property type="entry name" value="Carbox_acid_reduct"/>
    <property type="match status" value="1"/>
</dbReference>
<dbReference type="EMBL" id="PDCP01000001">
    <property type="protein sequence ID" value="PEG43067.1"/>
    <property type="molecule type" value="Genomic_DNA"/>
</dbReference>
<feature type="binding site" evidence="5">
    <location>
        <position position="952"/>
    </location>
    <ligand>
        <name>NADP(+)</name>
        <dbReference type="ChEBI" id="CHEBI:58349"/>
    </ligand>
</feature>
<protein>
    <recommendedName>
        <fullName evidence="5">Carboxylic acid reductase</fullName>
        <shortName evidence="5">CAR</shortName>
        <ecNumber evidence="5">1.2.1.-</ecNumber>
    </recommendedName>
    <alternativeName>
        <fullName evidence="5">ATP/NADPH-dependent carboxylic acid reductase</fullName>
    </alternativeName>
</protein>
<dbReference type="InterPro" id="IPR036736">
    <property type="entry name" value="ACP-like_sf"/>
</dbReference>
<feature type="binding site" evidence="5">
    <location>
        <position position="505"/>
    </location>
    <ligand>
        <name>AMP</name>
        <dbReference type="ChEBI" id="CHEBI:456215"/>
    </ligand>
</feature>
<dbReference type="InterPro" id="IPR000873">
    <property type="entry name" value="AMP-dep_synth/lig_dom"/>
</dbReference>
<dbReference type="Pfam" id="PF07993">
    <property type="entry name" value="NAD_binding_4"/>
    <property type="match status" value="1"/>
</dbReference>
<dbReference type="SUPFAM" id="SSF51735">
    <property type="entry name" value="NAD(P)-binding Rossmann-fold domains"/>
    <property type="match status" value="1"/>
</dbReference>
<evidence type="ECO:0000259" key="6">
    <source>
        <dbReference type="PROSITE" id="PS50075"/>
    </source>
</evidence>
<dbReference type="OrthoDB" id="2472181at2"/>